<keyword evidence="3 4" id="KW-0808">Transferase</keyword>
<dbReference type="Gene3D" id="3.90.1150.10">
    <property type="entry name" value="Aspartate Aminotransferase, domain 1"/>
    <property type="match status" value="1"/>
</dbReference>
<evidence type="ECO:0000256" key="4">
    <source>
        <dbReference type="RuleBase" id="RU000481"/>
    </source>
</evidence>
<proteinExistence type="inferred from homology"/>
<evidence type="ECO:0000256" key="5">
    <source>
        <dbReference type="SAM" id="MobiDB-lite"/>
    </source>
</evidence>
<evidence type="ECO:0000256" key="1">
    <source>
        <dbReference type="ARBA" id="ARBA00001933"/>
    </source>
</evidence>
<dbReference type="PROSITE" id="PS00105">
    <property type="entry name" value="AA_TRANSFER_CLASS_1"/>
    <property type="match status" value="1"/>
</dbReference>
<comment type="caution">
    <text evidence="7">The sequence shown here is derived from an EMBL/GenBank/DDBJ whole genome shotgun (WGS) entry which is preliminary data.</text>
</comment>
<dbReference type="EMBL" id="VBPB01000027">
    <property type="protein sequence ID" value="TMQ73963.1"/>
    <property type="molecule type" value="Genomic_DNA"/>
</dbReference>
<reference evidence="7 8" key="1">
    <citation type="journal article" date="2019" name="Nat. Microbiol.">
        <title>Mediterranean grassland soil C-N compound turnover is dependent on rainfall and depth, and is mediated by genomically divergent microorganisms.</title>
        <authorList>
            <person name="Diamond S."/>
            <person name="Andeer P.F."/>
            <person name="Li Z."/>
            <person name="Crits-Christoph A."/>
            <person name="Burstein D."/>
            <person name="Anantharaman K."/>
            <person name="Lane K.R."/>
            <person name="Thomas B.C."/>
            <person name="Pan C."/>
            <person name="Northen T.R."/>
            <person name="Banfield J.F."/>
        </authorList>
    </citation>
    <scope>NUCLEOTIDE SEQUENCE [LARGE SCALE GENOMIC DNA]</scope>
    <source>
        <strain evidence="7">WS_11</strain>
    </source>
</reference>
<evidence type="ECO:0000256" key="3">
    <source>
        <dbReference type="ARBA" id="ARBA00022679"/>
    </source>
</evidence>
<evidence type="ECO:0000259" key="6">
    <source>
        <dbReference type="Pfam" id="PF00155"/>
    </source>
</evidence>
<dbReference type="PANTHER" id="PTHR42832:SF3">
    <property type="entry name" value="L-GLUTAMINE--4-(METHYLSULFANYL)-2-OXOBUTANOATE AMINOTRANSFERASE"/>
    <property type="match status" value="1"/>
</dbReference>
<protein>
    <recommendedName>
        <fullName evidence="4">Aminotransferase</fullName>
        <ecNumber evidence="4">2.6.1.-</ecNumber>
    </recommendedName>
</protein>
<dbReference type="InterPro" id="IPR015421">
    <property type="entry name" value="PyrdxlP-dep_Trfase_major"/>
</dbReference>
<dbReference type="GO" id="GO:0030170">
    <property type="term" value="F:pyridoxal phosphate binding"/>
    <property type="evidence" value="ECO:0007669"/>
    <property type="project" value="InterPro"/>
</dbReference>
<comment type="cofactor">
    <cofactor evidence="1 4">
        <name>pyridoxal 5'-phosphate</name>
        <dbReference type="ChEBI" id="CHEBI:597326"/>
    </cofactor>
</comment>
<dbReference type="EC" id="2.6.1.-" evidence="4"/>
<dbReference type="InterPro" id="IPR015424">
    <property type="entry name" value="PyrdxlP-dep_Trfase"/>
</dbReference>
<name>A0A538UDM6_UNCEI</name>
<sequence>MPPCLHRHGGNMSTSQSPVKPRLGPSERLLNLPPYTLATVLQARDEKLRQGVDVIDLGVGNPDMRPPRVAIETLQAALDDPKVQNHRYPSFNGLPEFRAAITQWYQGRFGVTLDPAQEALALVGSKEGIFKFFLSHFDPGDTLLLCTPCYPAYLGQAAIAQARKVEVPLLAKNQFLPDLGAIAVDDARRAKAIAINFPNNPTAATETADFYRDVLRFAREYDLFVISDIAYCDLSLDPSYRARSFLEFDRDKERTIEFHSFSKSYSMQGWRVAFAAGHAQALARMHQIKSNTDYGVFMAIQRAAIAVLNGGQDYCREVSATYRARRDAFLEAIRPLGFPVAPPRATIYVWLPIPKRFANSMEFTRELLDRAGIVVAPGSGFGDAGEGYVRVALCDSEERLREAGTRMAKAGLGY</sequence>
<dbReference type="Pfam" id="PF00155">
    <property type="entry name" value="Aminotran_1_2"/>
    <property type="match status" value="1"/>
</dbReference>
<feature type="domain" description="Aminotransferase class I/classII large" evidence="6">
    <location>
        <begin position="53"/>
        <end position="402"/>
    </location>
</feature>
<evidence type="ECO:0000313" key="8">
    <source>
        <dbReference type="Proteomes" id="UP000319771"/>
    </source>
</evidence>
<evidence type="ECO:0000256" key="2">
    <source>
        <dbReference type="ARBA" id="ARBA00022576"/>
    </source>
</evidence>
<dbReference type="PANTHER" id="PTHR42832">
    <property type="entry name" value="AMINO ACID AMINOTRANSFERASE"/>
    <property type="match status" value="1"/>
</dbReference>
<dbReference type="GO" id="GO:0008483">
    <property type="term" value="F:transaminase activity"/>
    <property type="evidence" value="ECO:0007669"/>
    <property type="project" value="UniProtKB-KW"/>
</dbReference>
<dbReference type="InterPro" id="IPR004839">
    <property type="entry name" value="Aminotransferase_I/II_large"/>
</dbReference>
<dbReference type="SUPFAM" id="SSF53383">
    <property type="entry name" value="PLP-dependent transferases"/>
    <property type="match status" value="1"/>
</dbReference>
<dbReference type="InterPro" id="IPR015422">
    <property type="entry name" value="PyrdxlP-dep_Trfase_small"/>
</dbReference>
<dbReference type="Gene3D" id="3.40.640.10">
    <property type="entry name" value="Type I PLP-dependent aspartate aminotransferase-like (Major domain)"/>
    <property type="match status" value="1"/>
</dbReference>
<gene>
    <name evidence="7" type="ORF">E6K81_02070</name>
</gene>
<accession>A0A538UDM6</accession>
<dbReference type="AlphaFoldDB" id="A0A538UDM6"/>
<dbReference type="CDD" id="cd00609">
    <property type="entry name" value="AAT_like"/>
    <property type="match status" value="1"/>
</dbReference>
<dbReference type="Proteomes" id="UP000319771">
    <property type="component" value="Unassembled WGS sequence"/>
</dbReference>
<comment type="similarity">
    <text evidence="4">Belongs to the class-I pyridoxal-phosphate-dependent aminotransferase family.</text>
</comment>
<evidence type="ECO:0000313" key="7">
    <source>
        <dbReference type="EMBL" id="TMQ73963.1"/>
    </source>
</evidence>
<keyword evidence="2 4" id="KW-0032">Aminotransferase</keyword>
<dbReference type="InterPro" id="IPR050881">
    <property type="entry name" value="LL-DAP_aminotransferase"/>
</dbReference>
<dbReference type="InterPro" id="IPR004838">
    <property type="entry name" value="NHTrfase_class1_PyrdxlP-BS"/>
</dbReference>
<feature type="region of interest" description="Disordered" evidence="5">
    <location>
        <begin position="1"/>
        <end position="27"/>
    </location>
</feature>
<organism evidence="7 8">
    <name type="scientific">Eiseniibacteriota bacterium</name>
    <dbReference type="NCBI Taxonomy" id="2212470"/>
    <lineage>
        <taxon>Bacteria</taxon>
        <taxon>Candidatus Eiseniibacteriota</taxon>
    </lineage>
</organism>